<accession>A0ABN7VVP1</accession>
<evidence type="ECO:0000313" key="2">
    <source>
        <dbReference type="EMBL" id="CAG8801901.1"/>
    </source>
</evidence>
<gene>
    <name evidence="2" type="ORF">GMARGA_LOCUS23296</name>
</gene>
<name>A0ABN7VVP1_GIGMA</name>
<feature type="non-terminal residue" evidence="2">
    <location>
        <position position="262"/>
    </location>
</feature>
<reference evidence="2 3" key="1">
    <citation type="submission" date="2021-06" db="EMBL/GenBank/DDBJ databases">
        <authorList>
            <person name="Kallberg Y."/>
            <person name="Tangrot J."/>
            <person name="Rosling A."/>
        </authorList>
    </citation>
    <scope>NUCLEOTIDE SEQUENCE [LARGE SCALE GENOMIC DNA]</scope>
    <source>
        <strain evidence="2 3">120-4 pot B 10/14</strain>
    </source>
</reference>
<organism evidence="2 3">
    <name type="scientific">Gigaspora margarita</name>
    <dbReference type="NCBI Taxonomy" id="4874"/>
    <lineage>
        <taxon>Eukaryota</taxon>
        <taxon>Fungi</taxon>
        <taxon>Fungi incertae sedis</taxon>
        <taxon>Mucoromycota</taxon>
        <taxon>Glomeromycotina</taxon>
        <taxon>Glomeromycetes</taxon>
        <taxon>Diversisporales</taxon>
        <taxon>Gigasporaceae</taxon>
        <taxon>Gigaspora</taxon>
    </lineage>
</organism>
<keyword evidence="1" id="KW-0175">Coiled coil</keyword>
<evidence type="ECO:0000256" key="1">
    <source>
        <dbReference type="SAM" id="Coils"/>
    </source>
</evidence>
<sequence>MLGEVNLKDLQHSWKEIEMLESMVKNLNKKLEIEKVAAKVNKLEKEQQIQIEELIEKNKDLFAEGLIQLKRTKEEMHKIVMKEGAKSIKHPNYQYPGIETVSTIKDLPQNAVLPLDLNQKQQKQFRKQAAHYCLQNSLLYRRNKRENKPPLKVIKENELEQVLYSLHTDIIAGHFGIESTYNKARNNTSRPHKKLHLLEVDLQLQNEEMPEKLLEQSLDLHIKKITEQLYQQRFQAQYNIQEAQQKQKEYYDYNLKSIKFKI</sequence>
<proteinExistence type="predicted"/>
<protein>
    <submittedName>
        <fullName evidence="2">7537_t:CDS:1</fullName>
    </submittedName>
</protein>
<keyword evidence="3" id="KW-1185">Reference proteome</keyword>
<feature type="coiled-coil region" evidence="1">
    <location>
        <begin position="17"/>
        <end position="64"/>
    </location>
</feature>
<evidence type="ECO:0000313" key="3">
    <source>
        <dbReference type="Proteomes" id="UP000789901"/>
    </source>
</evidence>
<dbReference type="Gene3D" id="1.10.340.70">
    <property type="match status" value="1"/>
</dbReference>
<dbReference type="EMBL" id="CAJVQB010023448">
    <property type="protein sequence ID" value="CAG8801901.1"/>
    <property type="molecule type" value="Genomic_DNA"/>
</dbReference>
<comment type="caution">
    <text evidence="2">The sequence shown here is derived from an EMBL/GenBank/DDBJ whole genome shotgun (WGS) entry which is preliminary data.</text>
</comment>
<dbReference type="Proteomes" id="UP000789901">
    <property type="component" value="Unassembled WGS sequence"/>
</dbReference>